<keyword evidence="3" id="KW-1185">Reference proteome</keyword>
<dbReference type="OrthoDB" id="190201at2759"/>
<dbReference type="GO" id="GO:0016020">
    <property type="term" value="C:membrane"/>
    <property type="evidence" value="ECO:0007669"/>
    <property type="project" value="TreeGrafter"/>
</dbReference>
<evidence type="ECO:0000259" key="1">
    <source>
        <dbReference type="Pfam" id="PF00561"/>
    </source>
</evidence>
<evidence type="ECO:0000313" key="2">
    <source>
        <dbReference type="EMBL" id="PTB36151.1"/>
    </source>
</evidence>
<organism evidence="2 3">
    <name type="scientific">Trichoderma asperellum (strain ATCC 204424 / CBS 433.97 / NBRC 101777)</name>
    <dbReference type="NCBI Taxonomy" id="1042311"/>
    <lineage>
        <taxon>Eukaryota</taxon>
        <taxon>Fungi</taxon>
        <taxon>Dikarya</taxon>
        <taxon>Ascomycota</taxon>
        <taxon>Pezizomycotina</taxon>
        <taxon>Sordariomycetes</taxon>
        <taxon>Hypocreomycetidae</taxon>
        <taxon>Hypocreales</taxon>
        <taxon>Hypocreaceae</taxon>
        <taxon>Trichoderma</taxon>
    </lineage>
</organism>
<dbReference type="InterPro" id="IPR000073">
    <property type="entry name" value="AB_hydrolase_1"/>
</dbReference>
<proteinExistence type="predicted"/>
<dbReference type="PANTHER" id="PTHR43798">
    <property type="entry name" value="MONOACYLGLYCEROL LIPASE"/>
    <property type="match status" value="1"/>
</dbReference>
<dbReference type="GO" id="GO:0046464">
    <property type="term" value="P:acylglycerol catabolic process"/>
    <property type="evidence" value="ECO:0007669"/>
    <property type="project" value="TreeGrafter"/>
</dbReference>
<dbReference type="InterPro" id="IPR050266">
    <property type="entry name" value="AB_hydrolase_sf"/>
</dbReference>
<dbReference type="PANTHER" id="PTHR43798:SF5">
    <property type="entry name" value="MONOACYLGLYCEROL LIPASE ABHD6"/>
    <property type="match status" value="1"/>
</dbReference>
<reference evidence="2 3" key="1">
    <citation type="submission" date="2016-07" db="EMBL/GenBank/DDBJ databases">
        <title>Multiple horizontal gene transfer events from other fungi enriched the ability of initially mycotrophic Trichoderma (Ascomycota) to feed on dead plant biomass.</title>
        <authorList>
            <consortium name="DOE Joint Genome Institute"/>
            <person name="Aerts A."/>
            <person name="Atanasova L."/>
            <person name="Chenthamara K."/>
            <person name="Zhang J."/>
            <person name="Grujic M."/>
            <person name="Henrissat B."/>
            <person name="Kuo A."/>
            <person name="Salamov A."/>
            <person name="Lipzen A."/>
            <person name="Labutti K."/>
            <person name="Barry K."/>
            <person name="Miao Y."/>
            <person name="Rahimi M.J."/>
            <person name="Shen Q."/>
            <person name="Grigoriev I.V."/>
            <person name="Kubicek C.P."/>
            <person name="Druzhinina I.S."/>
        </authorList>
    </citation>
    <scope>NUCLEOTIDE SEQUENCE [LARGE SCALE GENOMIC DNA]</scope>
    <source>
        <strain evidence="2 3">CBS 433.97</strain>
    </source>
</reference>
<evidence type="ECO:0000313" key="3">
    <source>
        <dbReference type="Proteomes" id="UP000240493"/>
    </source>
</evidence>
<sequence length="285" mass="31962">MPDLMQQAPGFGVVYERLRLEIDGTLVDLALFRRAGMSTPILFLHGWGSSKEDYVDIRLYSAFDGQPFLAYDAPGCGETWCADPSKVNIAFLVKTAEAVLHHFKISEFHVVGHSMGGLTALQLAHHNPKSVRSFVNIKGNLAPEDCFISRQIFDREKDDMDEFLNDFILGCRQSSFYSMALYAASLRQRVHPGAIKGVFESMVQLSDNGDLLLKFLSFPFPKAFMFGEQHASLSYLPKLKAAGVELMEIPKSGHFPMYSNPVAMWSSIQDFIHRADSRNLPPHQP</sequence>
<dbReference type="STRING" id="1042311.A0A2T3YU96"/>
<dbReference type="Gene3D" id="3.40.50.1820">
    <property type="entry name" value="alpha/beta hydrolase"/>
    <property type="match status" value="1"/>
</dbReference>
<feature type="domain" description="AB hydrolase-1" evidence="1">
    <location>
        <begin position="40"/>
        <end position="174"/>
    </location>
</feature>
<accession>A0A2T3YU96</accession>
<dbReference type="Proteomes" id="UP000240493">
    <property type="component" value="Unassembled WGS sequence"/>
</dbReference>
<dbReference type="InterPro" id="IPR029058">
    <property type="entry name" value="AB_hydrolase_fold"/>
</dbReference>
<dbReference type="Pfam" id="PF00561">
    <property type="entry name" value="Abhydrolase_1"/>
    <property type="match status" value="1"/>
</dbReference>
<dbReference type="SUPFAM" id="SSF53474">
    <property type="entry name" value="alpha/beta-Hydrolases"/>
    <property type="match status" value="1"/>
</dbReference>
<dbReference type="GO" id="GO:0047372">
    <property type="term" value="F:monoacylglycerol lipase activity"/>
    <property type="evidence" value="ECO:0007669"/>
    <property type="project" value="TreeGrafter"/>
</dbReference>
<protein>
    <recommendedName>
        <fullName evidence="1">AB hydrolase-1 domain-containing protein</fullName>
    </recommendedName>
</protein>
<dbReference type="EMBL" id="KZ679271">
    <property type="protein sequence ID" value="PTB36151.1"/>
    <property type="molecule type" value="Genomic_DNA"/>
</dbReference>
<gene>
    <name evidence="2" type="ORF">M441DRAFT_283846</name>
</gene>
<name>A0A2T3YU96_TRIA4</name>
<dbReference type="AlphaFoldDB" id="A0A2T3YU96"/>